<feature type="transmembrane region" description="Helical" evidence="7">
    <location>
        <begin position="12"/>
        <end position="33"/>
    </location>
</feature>
<dbReference type="GO" id="GO:0046872">
    <property type="term" value="F:metal ion binding"/>
    <property type="evidence" value="ECO:0007669"/>
    <property type="project" value="UniProtKB-KW"/>
</dbReference>
<feature type="compositionally biased region" description="Basic and acidic residues" evidence="6">
    <location>
        <begin position="281"/>
        <end position="292"/>
    </location>
</feature>
<dbReference type="Proteomes" id="UP000030185">
    <property type="component" value="Unassembled WGS sequence"/>
</dbReference>
<feature type="domain" description="4Fe-4S ferredoxin-type" evidence="8">
    <location>
        <begin position="77"/>
        <end position="108"/>
    </location>
</feature>
<feature type="domain" description="4Fe-4S ferredoxin-type" evidence="8">
    <location>
        <begin position="128"/>
        <end position="157"/>
    </location>
</feature>
<feature type="region of interest" description="Disordered" evidence="6">
    <location>
        <begin position="185"/>
        <end position="382"/>
    </location>
</feature>
<name>A0A098L8Z1_9BACT</name>
<evidence type="ECO:0000256" key="4">
    <source>
        <dbReference type="ARBA" id="ARBA00023004"/>
    </source>
</evidence>
<dbReference type="InterPro" id="IPR017896">
    <property type="entry name" value="4Fe4S_Fe-S-bd"/>
</dbReference>
<reference evidence="9 10" key="1">
    <citation type="submission" date="2014-09" db="EMBL/GenBank/DDBJ databases">
        <title>Sporocytophaga myxococcoides PG-01 genome sequencing.</title>
        <authorList>
            <person name="Liu L."/>
            <person name="Gao P.J."/>
            <person name="Chen G.J."/>
            <person name="Wang L.S."/>
        </authorList>
    </citation>
    <scope>NUCLEOTIDE SEQUENCE [LARGE SCALE GENOMIC DNA]</scope>
    <source>
        <strain evidence="9 10">PG-01</strain>
    </source>
</reference>
<dbReference type="GO" id="GO:0016651">
    <property type="term" value="F:oxidoreductase activity, acting on NAD(P)H"/>
    <property type="evidence" value="ECO:0007669"/>
    <property type="project" value="InterPro"/>
</dbReference>
<feature type="compositionally biased region" description="Basic and acidic residues" evidence="6">
    <location>
        <begin position="334"/>
        <end position="359"/>
    </location>
</feature>
<feature type="compositionally biased region" description="Low complexity" evidence="6">
    <location>
        <begin position="266"/>
        <end position="276"/>
    </location>
</feature>
<keyword evidence="1" id="KW-0004">4Fe-4S</keyword>
<evidence type="ECO:0000313" key="9">
    <source>
        <dbReference type="EMBL" id="GAL83052.1"/>
    </source>
</evidence>
<keyword evidence="10" id="KW-1185">Reference proteome</keyword>
<evidence type="ECO:0000256" key="3">
    <source>
        <dbReference type="ARBA" id="ARBA00022737"/>
    </source>
</evidence>
<keyword evidence="7" id="KW-0472">Membrane</keyword>
<evidence type="ECO:0000256" key="5">
    <source>
        <dbReference type="ARBA" id="ARBA00023014"/>
    </source>
</evidence>
<keyword evidence="7" id="KW-0812">Transmembrane</keyword>
<sequence>MTKSHIHKGAKSTYWGSISEGITSLLAGLLLTFKHLFQALRYKREPVGVENKDYFSFDKGIVTLQYPHEAIPVPDNGRYRLHNEIDDCIVCDLCAKICPVNCIEIDAIKSTEEIGKTSDGSTKRIYAGTFDIDMAKCCYCGLCTTVCPTECLTMTKTYDYSEFDVRNMVYHFTNLTPDQAEEKKKLYEEKQKEKSKPKSQETTKPSGTEDAKAEEKANIPKPAFKPVIKPPASTPESREDTNLKPEEMSGTIKSGETKPEEKKAAKPVFKPVIKAPTLNPKPEEESNVKPENKPATSESGEIKPEEKKALRPVFKPVIKPSVPKVSQSEEASNEQDRKQDATDEKKGSTDEPKSGEVKKPAKPIFKPVIKPKPKQEGEQGDQ</sequence>
<dbReference type="PANTHER" id="PTHR10849">
    <property type="entry name" value="NADH DEHYDROGENASE UBIQUINONE IRON-SULFUR PROTEIN 8, MITOCHONDRIAL"/>
    <property type="match status" value="1"/>
</dbReference>
<organism evidence="9 10">
    <name type="scientific">Sporocytophaga myxococcoides</name>
    <dbReference type="NCBI Taxonomy" id="153721"/>
    <lineage>
        <taxon>Bacteria</taxon>
        <taxon>Pseudomonadati</taxon>
        <taxon>Bacteroidota</taxon>
        <taxon>Cytophagia</taxon>
        <taxon>Cytophagales</taxon>
        <taxon>Cytophagaceae</taxon>
        <taxon>Sporocytophaga</taxon>
    </lineage>
</organism>
<evidence type="ECO:0000256" key="2">
    <source>
        <dbReference type="ARBA" id="ARBA00022723"/>
    </source>
</evidence>
<gene>
    <name evidence="9" type="ORF">MYP_278</name>
</gene>
<dbReference type="InterPro" id="IPR017900">
    <property type="entry name" value="4Fe4S_Fe_S_CS"/>
</dbReference>
<evidence type="ECO:0000313" key="10">
    <source>
        <dbReference type="Proteomes" id="UP000030185"/>
    </source>
</evidence>
<dbReference type="PROSITE" id="PS00198">
    <property type="entry name" value="4FE4S_FER_1"/>
    <property type="match status" value="2"/>
</dbReference>
<feature type="compositionally biased region" description="Basic and acidic residues" evidence="6">
    <location>
        <begin position="255"/>
        <end position="264"/>
    </location>
</feature>
<dbReference type="Pfam" id="PF12838">
    <property type="entry name" value="Fer4_7"/>
    <property type="match status" value="1"/>
</dbReference>
<protein>
    <recommendedName>
        <fullName evidence="8">4Fe-4S ferredoxin-type domain-containing protein</fullName>
    </recommendedName>
</protein>
<feature type="compositionally biased region" description="Basic and acidic residues" evidence="6">
    <location>
        <begin position="185"/>
        <end position="218"/>
    </location>
</feature>
<feature type="compositionally biased region" description="Basic and acidic residues" evidence="6">
    <location>
        <begin position="373"/>
        <end position="382"/>
    </location>
</feature>
<dbReference type="Gene3D" id="3.30.70.3270">
    <property type="match status" value="1"/>
</dbReference>
<keyword evidence="2" id="KW-0479">Metal-binding</keyword>
<accession>A0A098L8Z1</accession>
<dbReference type="InterPro" id="IPR010226">
    <property type="entry name" value="NADH_quinone_OxRdtase_chainI"/>
</dbReference>
<dbReference type="eggNOG" id="COG1143">
    <property type="taxonomic scope" value="Bacteria"/>
</dbReference>
<feature type="compositionally biased region" description="Basic and acidic residues" evidence="6">
    <location>
        <begin position="236"/>
        <end position="247"/>
    </location>
</feature>
<dbReference type="SUPFAM" id="SSF54862">
    <property type="entry name" value="4Fe-4S ferredoxins"/>
    <property type="match status" value="1"/>
</dbReference>
<dbReference type="AlphaFoldDB" id="A0A098L8Z1"/>
<evidence type="ECO:0000259" key="8">
    <source>
        <dbReference type="PROSITE" id="PS51379"/>
    </source>
</evidence>
<proteinExistence type="predicted"/>
<evidence type="ECO:0000256" key="7">
    <source>
        <dbReference type="SAM" id="Phobius"/>
    </source>
</evidence>
<dbReference type="OrthoDB" id="9808559at2"/>
<feature type="compositionally biased region" description="Basic and acidic residues" evidence="6">
    <location>
        <begin position="300"/>
        <end position="309"/>
    </location>
</feature>
<comment type="caution">
    <text evidence="9">The sequence shown here is derived from an EMBL/GenBank/DDBJ whole genome shotgun (WGS) entry which is preliminary data.</text>
</comment>
<dbReference type="PROSITE" id="PS51379">
    <property type="entry name" value="4FE4S_FER_2"/>
    <property type="match status" value="2"/>
</dbReference>
<dbReference type="GO" id="GO:0016020">
    <property type="term" value="C:membrane"/>
    <property type="evidence" value="ECO:0007669"/>
    <property type="project" value="InterPro"/>
</dbReference>
<evidence type="ECO:0000256" key="1">
    <source>
        <dbReference type="ARBA" id="ARBA00022485"/>
    </source>
</evidence>
<keyword evidence="5" id="KW-0411">Iron-sulfur</keyword>
<keyword evidence="3" id="KW-0677">Repeat</keyword>
<keyword evidence="7" id="KW-1133">Transmembrane helix</keyword>
<keyword evidence="4" id="KW-0408">Iron</keyword>
<dbReference type="GO" id="GO:0051539">
    <property type="term" value="F:4 iron, 4 sulfur cluster binding"/>
    <property type="evidence" value="ECO:0007669"/>
    <property type="project" value="UniProtKB-KW"/>
</dbReference>
<dbReference type="EMBL" id="BBLT01000001">
    <property type="protein sequence ID" value="GAL83052.1"/>
    <property type="molecule type" value="Genomic_DNA"/>
</dbReference>
<dbReference type="STRING" id="153721.MYP_278"/>
<evidence type="ECO:0000256" key="6">
    <source>
        <dbReference type="SAM" id="MobiDB-lite"/>
    </source>
</evidence>